<dbReference type="InterPro" id="IPR050248">
    <property type="entry name" value="Polysacc_deacetylase_ArnD"/>
</dbReference>
<feature type="chain" id="PRO_5045916171" evidence="1">
    <location>
        <begin position="27"/>
        <end position="221"/>
    </location>
</feature>
<dbReference type="EMBL" id="JAMQAW010000010">
    <property type="protein sequence ID" value="MCM2389372.1"/>
    <property type="molecule type" value="Genomic_DNA"/>
</dbReference>
<gene>
    <name evidence="3" type="ORF">NBG84_13885</name>
</gene>
<evidence type="ECO:0000259" key="2">
    <source>
        <dbReference type="PROSITE" id="PS51677"/>
    </source>
</evidence>
<feature type="signal peptide" evidence="1">
    <location>
        <begin position="1"/>
        <end position="26"/>
    </location>
</feature>
<dbReference type="Pfam" id="PF01522">
    <property type="entry name" value="Polysacc_deac_1"/>
    <property type="match status" value="1"/>
</dbReference>
<dbReference type="PANTHER" id="PTHR10587">
    <property type="entry name" value="GLYCOSYL TRANSFERASE-RELATED"/>
    <property type="match status" value="1"/>
</dbReference>
<dbReference type="Proteomes" id="UP001431429">
    <property type="component" value="Unassembled WGS sequence"/>
</dbReference>
<protein>
    <submittedName>
        <fullName evidence="3">Polysaccharide deacetylase family protein</fullName>
    </submittedName>
</protein>
<comment type="caution">
    <text evidence="3">The sequence shown here is derived from an EMBL/GenBank/DDBJ whole genome shotgun (WGS) entry which is preliminary data.</text>
</comment>
<evidence type="ECO:0000313" key="3">
    <source>
        <dbReference type="EMBL" id="MCM2389372.1"/>
    </source>
</evidence>
<reference evidence="3" key="1">
    <citation type="submission" date="2022-06" db="EMBL/GenBank/DDBJ databases">
        <title>Genome public.</title>
        <authorList>
            <person name="Sun Q."/>
        </authorList>
    </citation>
    <scope>NUCLEOTIDE SEQUENCE</scope>
    <source>
        <strain evidence="3">CWNU-1</strain>
    </source>
</reference>
<dbReference type="InterPro" id="IPR002509">
    <property type="entry name" value="NODB_dom"/>
</dbReference>
<dbReference type="InterPro" id="IPR011330">
    <property type="entry name" value="Glyco_hydro/deAcase_b/a-brl"/>
</dbReference>
<evidence type="ECO:0000313" key="4">
    <source>
        <dbReference type="Proteomes" id="UP001431429"/>
    </source>
</evidence>
<evidence type="ECO:0000256" key="1">
    <source>
        <dbReference type="SAM" id="SignalP"/>
    </source>
</evidence>
<dbReference type="Gene3D" id="3.20.20.370">
    <property type="entry name" value="Glycoside hydrolase/deacetylase"/>
    <property type="match status" value="1"/>
</dbReference>
<organism evidence="3 4">
    <name type="scientific">Streptomyces albipurpureus</name>
    <dbReference type="NCBI Taxonomy" id="2897419"/>
    <lineage>
        <taxon>Bacteria</taxon>
        <taxon>Bacillati</taxon>
        <taxon>Actinomycetota</taxon>
        <taxon>Actinomycetes</taxon>
        <taxon>Kitasatosporales</taxon>
        <taxon>Streptomycetaceae</taxon>
        <taxon>Streptomyces</taxon>
    </lineage>
</organism>
<name>A0ABT0UM66_9ACTN</name>
<accession>A0ABT0UM66</accession>
<keyword evidence="1" id="KW-0732">Signal</keyword>
<dbReference type="CDD" id="cd10917">
    <property type="entry name" value="CE4_NodB_like_6s_7s"/>
    <property type="match status" value="1"/>
</dbReference>
<dbReference type="RefSeq" id="WP_250919692.1">
    <property type="nucleotide sequence ID" value="NZ_JAMQAW010000010.1"/>
</dbReference>
<sequence length="221" mass="23889">MPRPRVLLAVLVPLLALLGLTTPAQAAWPAPVPVVSKISTTDPVIFITIDDGWAHDPAAARILLDRNIPASLFLVSDAASNGPQYFRTLLDHGPSRIENHTVSHPSMTTLDAEGQRAQICGARQRALSTFGFEPRLFRPPYGDYNEQTRVAAGACGAKALVTWTHDQTTWGTWQPPMPQLQSGDIILLHFTDGLAADLTRVLAAADAAGLKPARLRDYIAD</sequence>
<keyword evidence="4" id="KW-1185">Reference proteome</keyword>
<dbReference type="SUPFAM" id="SSF88713">
    <property type="entry name" value="Glycoside hydrolase/deacetylase"/>
    <property type="match status" value="1"/>
</dbReference>
<proteinExistence type="predicted"/>
<dbReference type="PROSITE" id="PS51677">
    <property type="entry name" value="NODB"/>
    <property type="match status" value="1"/>
</dbReference>
<dbReference type="PANTHER" id="PTHR10587:SF134">
    <property type="entry name" value="SECRETED PROTEIN"/>
    <property type="match status" value="1"/>
</dbReference>
<feature type="domain" description="NodB homology" evidence="2">
    <location>
        <begin position="43"/>
        <end position="221"/>
    </location>
</feature>